<proteinExistence type="inferred from homology"/>
<dbReference type="Proteomes" id="UP000823982">
    <property type="component" value="Unassembled WGS sequence"/>
</dbReference>
<evidence type="ECO:0000256" key="5">
    <source>
        <dbReference type="RuleBase" id="RU361187"/>
    </source>
</evidence>
<evidence type="ECO:0000256" key="2">
    <source>
        <dbReference type="ARBA" id="ARBA00022729"/>
    </source>
</evidence>
<dbReference type="InterPro" id="IPR023296">
    <property type="entry name" value="Glyco_hydro_beta-prop_sf"/>
</dbReference>
<keyword evidence="3 5" id="KW-0378">Hydrolase</keyword>
<keyword evidence="4 5" id="KW-0326">Glycosidase</keyword>
<dbReference type="Gene3D" id="2.115.10.20">
    <property type="entry name" value="Glycosyl hydrolase domain, family 43"/>
    <property type="match status" value="1"/>
</dbReference>
<dbReference type="PANTHER" id="PTHR43817:SF1">
    <property type="entry name" value="HYDROLASE, FAMILY 43, PUTATIVE (AFU_ORTHOLOGUE AFUA_3G01660)-RELATED"/>
    <property type="match status" value="1"/>
</dbReference>
<organism evidence="6 7">
    <name type="scientific">Candidatus Faeciplasma gallinarum</name>
    <dbReference type="NCBI Taxonomy" id="2840799"/>
    <lineage>
        <taxon>Bacteria</taxon>
        <taxon>Bacillati</taxon>
        <taxon>Bacillota</taxon>
        <taxon>Clostridia</taxon>
        <taxon>Eubacteriales</taxon>
        <taxon>Oscillospiraceae</taxon>
        <taxon>Oscillospiraceae incertae sedis</taxon>
        <taxon>Candidatus Faeciplasma</taxon>
    </lineage>
</organism>
<evidence type="ECO:0000313" key="7">
    <source>
        <dbReference type="Proteomes" id="UP000823982"/>
    </source>
</evidence>
<dbReference type="GO" id="GO:0005975">
    <property type="term" value="P:carbohydrate metabolic process"/>
    <property type="evidence" value="ECO:0007669"/>
    <property type="project" value="InterPro"/>
</dbReference>
<reference evidence="6" key="1">
    <citation type="submission" date="2020-10" db="EMBL/GenBank/DDBJ databases">
        <authorList>
            <person name="Gilroy R."/>
        </authorList>
    </citation>
    <scope>NUCLEOTIDE SEQUENCE</scope>
    <source>
        <strain evidence="6">CHK157-1446</strain>
    </source>
</reference>
<evidence type="ECO:0000256" key="4">
    <source>
        <dbReference type="ARBA" id="ARBA00023295"/>
    </source>
</evidence>
<evidence type="ECO:0000256" key="1">
    <source>
        <dbReference type="ARBA" id="ARBA00009865"/>
    </source>
</evidence>
<dbReference type="Pfam" id="PF04616">
    <property type="entry name" value="Glyco_hydro_43"/>
    <property type="match status" value="1"/>
</dbReference>
<protein>
    <submittedName>
        <fullName evidence="6">Family 43 glycosylhydrolase</fullName>
    </submittedName>
</protein>
<dbReference type="InterPro" id="IPR006710">
    <property type="entry name" value="Glyco_hydro_43"/>
</dbReference>
<comment type="caution">
    <text evidence="6">The sequence shown here is derived from an EMBL/GenBank/DDBJ whole genome shotgun (WGS) entry which is preliminary data.</text>
</comment>
<gene>
    <name evidence="6" type="ORF">IAD01_04225</name>
</gene>
<comment type="similarity">
    <text evidence="1 5">Belongs to the glycosyl hydrolase 43 family.</text>
</comment>
<dbReference type="SUPFAM" id="SSF75005">
    <property type="entry name" value="Arabinanase/levansucrase/invertase"/>
    <property type="match status" value="1"/>
</dbReference>
<accession>A0A9D1EPB0</accession>
<dbReference type="GO" id="GO:0004553">
    <property type="term" value="F:hydrolase activity, hydrolyzing O-glycosyl compounds"/>
    <property type="evidence" value="ECO:0007669"/>
    <property type="project" value="InterPro"/>
</dbReference>
<reference evidence="6" key="2">
    <citation type="journal article" date="2021" name="PeerJ">
        <title>Extensive microbial diversity within the chicken gut microbiome revealed by metagenomics and culture.</title>
        <authorList>
            <person name="Gilroy R."/>
            <person name="Ravi A."/>
            <person name="Getino M."/>
            <person name="Pursley I."/>
            <person name="Horton D.L."/>
            <person name="Alikhan N.F."/>
            <person name="Baker D."/>
            <person name="Gharbi K."/>
            <person name="Hall N."/>
            <person name="Watson M."/>
            <person name="Adriaenssens E.M."/>
            <person name="Foster-Nyarko E."/>
            <person name="Jarju S."/>
            <person name="Secka A."/>
            <person name="Antonio M."/>
            <person name="Oren A."/>
            <person name="Chaudhuri R.R."/>
            <person name="La Ragione R."/>
            <person name="Hildebrand F."/>
            <person name="Pallen M.J."/>
        </authorList>
    </citation>
    <scope>NUCLEOTIDE SEQUENCE</scope>
    <source>
        <strain evidence="6">CHK157-1446</strain>
    </source>
</reference>
<dbReference type="PROSITE" id="PS51257">
    <property type="entry name" value="PROKAR_LIPOPROTEIN"/>
    <property type="match status" value="1"/>
</dbReference>
<evidence type="ECO:0000313" key="6">
    <source>
        <dbReference type="EMBL" id="HIS24592.1"/>
    </source>
</evidence>
<sequence length="578" mass="64419">MSNPCNKFKIAAYTRNSSPAYSIYLAQSVHFAVSCDGGKSYTPLFMNYGMLFPECHFDENNGIVSAGVVNVSMSKTGDVYTIYGDELVRHQIKDGIFMKSCESEMTGKVIKWTTKDFKDFSWPEVCEKSCKCEDESGCDCKAEALDGACGLDVCENDAVAVEIPEKLAVTLLQDNRQIEFKEVLLPTDVSASDAAELEDISAKVLYTDGSTHVKKVDWDLGGVDFGKSGKYTVKGKIRCRKFPFPVEQRPWGDPIITYYNGKYYFIGTDDAQGQKKFEVRQAQTPEALFDENVKRSTILAYTEGKYESTFWAPEFHIANGRMCLFCTIGKGGFDPQSHVMMLKEGGDMLNPDDWSEPHRCVMPDGRYLGINPLGDNKNGITLDMTYFEVKGRGFVVWSFRTWAGTDSGSMLMFAEVDVNKPWQLITFPQLFSRPRFGWENINGTDNNEGPHPIVTKDKVYVAYSGGDAAGDTYVLGAMVADTCAELTDMSVWKKSLKPVLASDFVAGELGCGHNGFFVDEFGDTFITYHGHKTLGVSDRIDGIRRVHFGADGMPYLYMSAEQDIPESEREVKITLTVK</sequence>
<name>A0A9D1EPB0_9FIRM</name>
<dbReference type="PANTHER" id="PTHR43817">
    <property type="entry name" value="GLYCOSYL HYDROLASE"/>
    <property type="match status" value="1"/>
</dbReference>
<evidence type="ECO:0000256" key="3">
    <source>
        <dbReference type="ARBA" id="ARBA00022801"/>
    </source>
</evidence>
<dbReference type="EMBL" id="DVIR01000039">
    <property type="protein sequence ID" value="HIS24592.1"/>
    <property type="molecule type" value="Genomic_DNA"/>
</dbReference>
<keyword evidence="2" id="KW-0732">Signal</keyword>
<dbReference type="AlphaFoldDB" id="A0A9D1EPB0"/>